<comment type="similarity">
    <text evidence="3">Belongs to the glycosyl hydrolase 130 family.</text>
</comment>
<dbReference type="RefSeq" id="WP_116845321.1">
    <property type="nucleotide sequence ID" value="NZ_QTJU01000001.1"/>
</dbReference>
<comment type="caution">
    <text evidence="4">The sequence shown here is derived from an EMBL/GenBank/DDBJ whole genome shotgun (WGS) entry which is preliminary data.</text>
</comment>
<evidence type="ECO:0000313" key="5">
    <source>
        <dbReference type="Proteomes" id="UP000261284"/>
    </source>
</evidence>
<dbReference type="Gene3D" id="2.115.10.20">
    <property type="entry name" value="Glycosyl hydrolase domain, family 43"/>
    <property type="match status" value="1"/>
</dbReference>
<keyword evidence="2" id="KW-0808">Transferase</keyword>
<dbReference type="GO" id="GO:0016798">
    <property type="term" value="F:hydrolase activity, acting on glycosyl bonds"/>
    <property type="evidence" value="ECO:0007669"/>
    <property type="project" value="UniProtKB-KW"/>
</dbReference>
<sequence>MSIHVTIKETKLTPDFKKVIPRFFNTGNERAKIIIARVLQMPGDAAKTLIRQIISEFAPKYRHIESIFIKHYGMVQHLLSPDESLQITGDRKALIGAYFTMEYAIEAAALFNPSIVTDPDQSNALPGEKKVIISFRATGESHISSIVFRHGSLSAECHLTLDPPGKFMNEGRITSITQPDRAIVGNKLSQLRIPEDIHARILEKIGDPLSSHEIDTLLKDALHENMELDKLKIRYDILKMVNASYEIQFPAASVLSERVIFPITYAEKNGIEDARFVRFTNDDGSIIYYATYTAFDGSFIIPKLIETKDFLCFKFSSLHGKFSVNKNLALFPRKINGQYAMLSRIDGVNNYLMLSDDLYVWENAELLQQPEYPWEFVQIGNGGSPVETEKGWLIITHGVGPMRKYCLGATLLDLQNPLVQLGRLRQPLLMPNENEQHGYVPNVVYSCGSIVHGEYLFMPFAVSDYSSSFASMPLSALLDELEAVPKSAAAH</sequence>
<dbReference type="CDD" id="cd18613">
    <property type="entry name" value="GH130"/>
    <property type="match status" value="1"/>
</dbReference>
<evidence type="ECO:0000256" key="2">
    <source>
        <dbReference type="ARBA" id="ARBA00022679"/>
    </source>
</evidence>
<evidence type="ECO:0000256" key="3">
    <source>
        <dbReference type="ARBA" id="ARBA00024356"/>
    </source>
</evidence>
<keyword evidence="4" id="KW-0378">Hydrolase</keyword>
<name>A0A3E1NNR8_9BACT</name>
<dbReference type="EMBL" id="QTJU01000001">
    <property type="protein sequence ID" value="RFM29563.1"/>
    <property type="molecule type" value="Genomic_DNA"/>
</dbReference>
<dbReference type="OrthoDB" id="9775877at2"/>
<dbReference type="InterPro" id="IPR023296">
    <property type="entry name" value="Glyco_hydro_beta-prop_sf"/>
</dbReference>
<dbReference type="SUPFAM" id="SSF75005">
    <property type="entry name" value="Arabinanase/levansucrase/invertase"/>
    <property type="match status" value="1"/>
</dbReference>
<reference evidence="4 5" key="1">
    <citation type="submission" date="2018-08" db="EMBL/GenBank/DDBJ databases">
        <title>Chitinophagaceae sp. K23C18032701, a novel bacterium isolated from forest soil.</title>
        <authorList>
            <person name="Wang C."/>
        </authorList>
    </citation>
    <scope>NUCLEOTIDE SEQUENCE [LARGE SCALE GENOMIC DNA]</scope>
    <source>
        <strain evidence="4 5">K23C18032701</strain>
    </source>
</reference>
<dbReference type="Proteomes" id="UP000261284">
    <property type="component" value="Unassembled WGS sequence"/>
</dbReference>
<dbReference type="PANTHER" id="PTHR34106">
    <property type="entry name" value="GLYCOSIDASE"/>
    <property type="match status" value="1"/>
</dbReference>
<dbReference type="AlphaFoldDB" id="A0A3E1NNR8"/>
<accession>A0A3E1NNR8</accession>
<evidence type="ECO:0000313" key="4">
    <source>
        <dbReference type="EMBL" id="RFM29563.1"/>
    </source>
</evidence>
<organism evidence="4 5">
    <name type="scientific">Deminuibacter soli</name>
    <dbReference type="NCBI Taxonomy" id="2291815"/>
    <lineage>
        <taxon>Bacteria</taxon>
        <taxon>Pseudomonadati</taxon>
        <taxon>Bacteroidota</taxon>
        <taxon>Chitinophagia</taxon>
        <taxon>Chitinophagales</taxon>
        <taxon>Chitinophagaceae</taxon>
        <taxon>Deminuibacter</taxon>
    </lineage>
</organism>
<dbReference type="GO" id="GO:0016757">
    <property type="term" value="F:glycosyltransferase activity"/>
    <property type="evidence" value="ECO:0007669"/>
    <property type="project" value="UniProtKB-KW"/>
</dbReference>
<dbReference type="PANTHER" id="PTHR34106:SF4">
    <property type="entry name" value="BLL5143 PROTEIN"/>
    <property type="match status" value="1"/>
</dbReference>
<keyword evidence="5" id="KW-1185">Reference proteome</keyword>
<evidence type="ECO:0000256" key="1">
    <source>
        <dbReference type="ARBA" id="ARBA00022676"/>
    </source>
</evidence>
<dbReference type="Pfam" id="PF04041">
    <property type="entry name" value="Glyco_hydro_130"/>
    <property type="match status" value="1"/>
</dbReference>
<gene>
    <name evidence="4" type="ORF">DXN05_00830</name>
</gene>
<keyword evidence="1" id="KW-0328">Glycosyltransferase</keyword>
<keyword evidence="4" id="KW-0326">Glycosidase</keyword>
<proteinExistence type="inferred from homology"/>
<protein>
    <submittedName>
        <fullName evidence="4">Glycosidase</fullName>
    </submittedName>
</protein>
<dbReference type="InterPro" id="IPR007184">
    <property type="entry name" value="Mannoside_phosphorylase"/>
</dbReference>